<dbReference type="Pfam" id="PF16933">
    <property type="entry name" value="PelG"/>
    <property type="match status" value="1"/>
</dbReference>
<dbReference type="Proteomes" id="UP000242520">
    <property type="component" value="Unassembled WGS sequence"/>
</dbReference>
<proteinExistence type="predicted"/>
<dbReference type="AlphaFoldDB" id="A0A1M5NY76"/>
<gene>
    <name evidence="2" type="ORF">SAMN02744040_00284</name>
</gene>
<keyword evidence="1" id="KW-0472">Membrane</keyword>
<feature type="transmembrane region" description="Helical" evidence="1">
    <location>
        <begin position="402"/>
        <end position="420"/>
    </location>
</feature>
<feature type="transmembrane region" description="Helical" evidence="1">
    <location>
        <begin position="23"/>
        <end position="49"/>
    </location>
</feature>
<dbReference type="RefSeq" id="WP_072723081.1">
    <property type="nucleotide sequence ID" value="NZ_FQXH01000005.1"/>
</dbReference>
<evidence type="ECO:0000313" key="3">
    <source>
        <dbReference type="Proteomes" id="UP000242520"/>
    </source>
</evidence>
<evidence type="ECO:0000313" key="2">
    <source>
        <dbReference type="EMBL" id="SHG94425.1"/>
    </source>
</evidence>
<feature type="transmembrane region" description="Helical" evidence="1">
    <location>
        <begin position="197"/>
        <end position="219"/>
    </location>
</feature>
<dbReference type="OrthoDB" id="37830at2"/>
<reference evidence="3" key="1">
    <citation type="submission" date="2016-11" db="EMBL/GenBank/DDBJ databases">
        <authorList>
            <person name="Varghese N."/>
            <person name="Submissions S."/>
        </authorList>
    </citation>
    <scope>NUCLEOTIDE SEQUENCE [LARGE SCALE GENOMIC DNA]</scope>
    <source>
        <strain evidence="3">DSM 15285</strain>
    </source>
</reference>
<feature type="transmembrane region" description="Helical" evidence="1">
    <location>
        <begin position="426"/>
        <end position="450"/>
    </location>
</feature>
<accession>A0A1M5NY76</accession>
<keyword evidence="1" id="KW-0812">Transmembrane</keyword>
<feature type="transmembrane region" description="Helical" evidence="1">
    <location>
        <begin position="104"/>
        <end position="124"/>
    </location>
</feature>
<feature type="transmembrane region" description="Helical" evidence="1">
    <location>
        <begin position="130"/>
        <end position="152"/>
    </location>
</feature>
<feature type="transmembrane region" description="Helical" evidence="1">
    <location>
        <begin position="374"/>
        <end position="395"/>
    </location>
</feature>
<sequence>MAGIGFTLKKLFKEEYITTKIKAYIYSGLVVAGPWIASVLTVNVLLIITENYLKDVSQKNLFMGTIVYSFVFSQIITAPWQILITRYISDKLYKKEYEYVRASFNGISRLLFFKTYIVGFIYYYKININLYYKFMAISLFVFISLTWIVMVYLSAIKNYLIISYAYICGGIVSVLVHIVFLNYPIQFKDNIVSSNLLLSYLIGIIVTYTFLSYSFFSTFYFTNNKEYDFLRYLSKFWKLFYVGLFYNVGLWIDNILVWYSQLGVDVFKIYRYSPIYDSAVFLAYLTVIPTMIFFMVFVETEFYDAYKKYYFLAMSSGRYEDIELSKEEMKNILYKQMVYIMEMQTIVTLTIIVISGKVFSHLGIFMIIRDIFRITSLGALCSIFILIIILIFLYFDEKDKALIISLLFLILNALFTLYFIPKGIEFYGLGYFISSFVTLIISIITVVRFLKYINYYTFAKQPLFIQKEKGIFVNIANAINNMEKGE</sequence>
<dbReference type="EMBL" id="FQXH01000005">
    <property type="protein sequence ID" value="SHG94425.1"/>
    <property type="molecule type" value="Genomic_DNA"/>
</dbReference>
<feature type="transmembrane region" description="Helical" evidence="1">
    <location>
        <begin position="279"/>
        <end position="298"/>
    </location>
</feature>
<feature type="transmembrane region" description="Helical" evidence="1">
    <location>
        <begin position="61"/>
        <end position="83"/>
    </location>
</feature>
<evidence type="ECO:0000256" key="1">
    <source>
        <dbReference type="SAM" id="Phobius"/>
    </source>
</evidence>
<feature type="transmembrane region" description="Helical" evidence="1">
    <location>
        <begin position="239"/>
        <end position="259"/>
    </location>
</feature>
<name>A0A1M5NY76_9FIRM</name>
<organism evidence="2 3">
    <name type="scientific">Tepidibacter thalassicus DSM 15285</name>
    <dbReference type="NCBI Taxonomy" id="1123350"/>
    <lineage>
        <taxon>Bacteria</taxon>
        <taxon>Bacillati</taxon>
        <taxon>Bacillota</taxon>
        <taxon>Clostridia</taxon>
        <taxon>Peptostreptococcales</taxon>
        <taxon>Peptostreptococcaceae</taxon>
        <taxon>Tepidibacter</taxon>
    </lineage>
</organism>
<feature type="transmembrane region" description="Helical" evidence="1">
    <location>
        <begin position="345"/>
        <end position="368"/>
    </location>
</feature>
<dbReference type="InterPro" id="IPR031617">
    <property type="entry name" value="PelG"/>
</dbReference>
<dbReference type="STRING" id="1123350.SAMN02744040_00284"/>
<keyword evidence="1" id="KW-1133">Transmembrane helix</keyword>
<feature type="transmembrane region" description="Helical" evidence="1">
    <location>
        <begin position="164"/>
        <end position="185"/>
    </location>
</feature>
<protein>
    <submittedName>
        <fullName evidence="2">Uncharacterized membrane protein</fullName>
    </submittedName>
</protein>
<keyword evidence="3" id="KW-1185">Reference proteome</keyword>